<evidence type="ECO:0000313" key="3">
    <source>
        <dbReference type="Proteomes" id="UP000696280"/>
    </source>
</evidence>
<comment type="caution">
    <text evidence="2">The sequence shown here is derived from an EMBL/GenBank/DDBJ whole genome shotgun (WGS) entry which is preliminary data.</text>
</comment>
<reference evidence="2" key="1">
    <citation type="submission" date="2021-07" db="EMBL/GenBank/DDBJ databases">
        <authorList>
            <person name="Durling M."/>
        </authorList>
    </citation>
    <scope>NUCLEOTIDE SEQUENCE</scope>
</reference>
<feature type="region of interest" description="Disordered" evidence="1">
    <location>
        <begin position="66"/>
        <end position="95"/>
    </location>
</feature>
<organism evidence="2 3">
    <name type="scientific">Hymenoscyphus fraxineus</name>
    <dbReference type="NCBI Taxonomy" id="746836"/>
    <lineage>
        <taxon>Eukaryota</taxon>
        <taxon>Fungi</taxon>
        <taxon>Dikarya</taxon>
        <taxon>Ascomycota</taxon>
        <taxon>Pezizomycotina</taxon>
        <taxon>Leotiomycetes</taxon>
        <taxon>Helotiales</taxon>
        <taxon>Helotiaceae</taxon>
        <taxon>Hymenoscyphus</taxon>
    </lineage>
</organism>
<protein>
    <submittedName>
        <fullName evidence="2">Uncharacterized protein</fullName>
    </submittedName>
</protein>
<dbReference type="AlphaFoldDB" id="A0A9N9KQ14"/>
<evidence type="ECO:0000313" key="2">
    <source>
        <dbReference type="EMBL" id="CAG8951955.1"/>
    </source>
</evidence>
<accession>A0A9N9KQ14</accession>
<gene>
    <name evidence="2" type="ORF">HYFRA_00005762</name>
</gene>
<evidence type="ECO:0000256" key="1">
    <source>
        <dbReference type="SAM" id="MobiDB-lite"/>
    </source>
</evidence>
<proteinExistence type="predicted"/>
<dbReference type="EMBL" id="CAJVRL010000044">
    <property type="protein sequence ID" value="CAG8951955.1"/>
    <property type="molecule type" value="Genomic_DNA"/>
</dbReference>
<keyword evidence="3" id="KW-1185">Reference proteome</keyword>
<dbReference type="Proteomes" id="UP000696280">
    <property type="component" value="Unassembled WGS sequence"/>
</dbReference>
<sequence>MTSVDNLSMFFFNSKYRSQLDLPTFHSSTNSPHSNQPNPEYLAIARNRQFQSLRHHLTSATSIGTHRNRLPKHKPESFNVSKHAHSSHHWPSHEATGDNASQILQKYVWQDSELGADILVHCIILNRFKTNRTDRERVGVSMNLMHILNMLVLKNLLDAESIRKRDPIWDEVVLCSFLDYLHYCSTDEGMNFDFID</sequence>
<name>A0A9N9KQ14_9HELO</name>